<organism evidence="2 3">
    <name type="scientific">Pseudomonas taeanensis MS-3</name>
    <dbReference type="NCBI Taxonomy" id="1395571"/>
    <lineage>
        <taxon>Bacteria</taxon>
        <taxon>Pseudomonadati</taxon>
        <taxon>Pseudomonadota</taxon>
        <taxon>Gammaproteobacteria</taxon>
        <taxon>Pseudomonadales</taxon>
        <taxon>Pseudomonadaceae</taxon>
        <taxon>Pseudomonas</taxon>
    </lineage>
</organism>
<keyword evidence="1" id="KW-0812">Transmembrane</keyword>
<name>A0A0A1YPF8_9PSED</name>
<dbReference type="Proteomes" id="UP000030063">
    <property type="component" value="Unassembled WGS sequence"/>
</dbReference>
<sequence>MGLLRSMGFLFLFLLVPLGALLANYPGPIAEWLSSLFGVDISRGNLGAGFMLLAAICLKIDLDIRRRAQGREARAV</sequence>
<feature type="transmembrane region" description="Helical" evidence="1">
    <location>
        <begin position="46"/>
        <end position="64"/>
    </location>
</feature>
<keyword evidence="1" id="KW-1133">Transmembrane helix</keyword>
<dbReference type="STRING" id="1395571.TMS3_0101025"/>
<evidence type="ECO:0000256" key="1">
    <source>
        <dbReference type="SAM" id="Phobius"/>
    </source>
</evidence>
<comment type="caution">
    <text evidence="2">The sequence shown here is derived from an EMBL/GenBank/DDBJ whole genome shotgun (WGS) entry which is preliminary data.</text>
</comment>
<proteinExistence type="predicted"/>
<gene>
    <name evidence="2" type="ORF">TMS3_0101025</name>
</gene>
<evidence type="ECO:0000313" key="2">
    <source>
        <dbReference type="EMBL" id="KFX70554.1"/>
    </source>
</evidence>
<dbReference type="AlphaFoldDB" id="A0A0A1YPF8"/>
<keyword evidence="1" id="KW-0472">Membrane</keyword>
<dbReference type="RefSeq" id="WP_025163369.1">
    <property type="nucleotide sequence ID" value="NZ_AWSQ01000001.1"/>
</dbReference>
<accession>A0A0A1YPF8</accession>
<keyword evidence="3" id="KW-1185">Reference proteome</keyword>
<dbReference type="OrthoDB" id="6906324at2"/>
<reference evidence="2 3" key="1">
    <citation type="journal article" date="2014" name="Genome Announc.">
        <title>Draft Genome Sequence of Petroleum Oil-Degrading Marine Bacterium Pseudomonas taeanensis Strain MS-3, Isolated from a Crude Oil-Contaminated Seashore.</title>
        <authorList>
            <person name="Lee S.Y."/>
            <person name="Kim S.H."/>
            <person name="Lee D.G."/>
            <person name="Shin S."/>
            <person name="Yun S.H."/>
            <person name="Choi C.W."/>
            <person name="Chung Y.H."/>
            <person name="Choi J.S."/>
            <person name="Kahng H.Y."/>
            <person name="Kim S.I."/>
        </authorList>
    </citation>
    <scope>NUCLEOTIDE SEQUENCE [LARGE SCALE GENOMIC DNA]</scope>
    <source>
        <strain evidence="2 3">MS-3</strain>
    </source>
</reference>
<protein>
    <submittedName>
        <fullName evidence="2">Uncharacterized protein</fullName>
    </submittedName>
</protein>
<evidence type="ECO:0000313" key="3">
    <source>
        <dbReference type="Proteomes" id="UP000030063"/>
    </source>
</evidence>
<dbReference type="EMBL" id="AWSQ01000001">
    <property type="protein sequence ID" value="KFX70554.1"/>
    <property type="molecule type" value="Genomic_DNA"/>
</dbReference>